<feature type="region of interest" description="Disordered" evidence="5">
    <location>
        <begin position="1532"/>
        <end position="1572"/>
    </location>
</feature>
<feature type="compositionally biased region" description="Polar residues" evidence="5">
    <location>
        <begin position="1819"/>
        <end position="1831"/>
    </location>
</feature>
<evidence type="ECO:0000256" key="5">
    <source>
        <dbReference type="SAM" id="MobiDB-lite"/>
    </source>
</evidence>
<feature type="domain" description="Nucleoprotein TPR/MPL1" evidence="7">
    <location>
        <begin position="183"/>
        <end position="262"/>
    </location>
</feature>
<feature type="coiled-coil region" evidence="4">
    <location>
        <begin position="411"/>
        <end position="473"/>
    </location>
</feature>
<evidence type="ECO:0000256" key="3">
    <source>
        <dbReference type="ARBA" id="ARBA00023242"/>
    </source>
</evidence>
<comment type="subcellular location">
    <subcellularLocation>
        <location evidence="1">Nucleus</location>
    </subcellularLocation>
</comment>
<feature type="compositionally biased region" description="Gly residues" evidence="5">
    <location>
        <begin position="2194"/>
        <end position="2203"/>
    </location>
</feature>
<feature type="region of interest" description="Disordered" evidence="5">
    <location>
        <begin position="1653"/>
        <end position="1680"/>
    </location>
</feature>
<feature type="compositionally biased region" description="Low complexity" evidence="5">
    <location>
        <begin position="2093"/>
        <end position="2110"/>
    </location>
</feature>
<sequence>MAAAAVDVGYVAASYSVPETTIQSLLSDPTTELVQSLLVQIEAKAREHDDLKSEKIKVDVELEAAVQGGDTRARTLKAAADKAQKETEQLQQKLAREELARQQIEKELHELKNSSTSSTSEVQALQSRIKTLESQNRDTLAMHEAKGVAHDRLAKELSDQHQKFVDLRKQLSTLEEQKQQLESAAASVKFRETNFQQEIELLRKNNEWFEGELKTRSDDQTKYRKEKNAQVAELQRANADASETIDTLRRTETTLRQHFEKLEQKAEESRVRIEQLEDEATQNQASFRNELDSARRLATLHQESAELVKGRLQQLQAELTQLSDNAALEIGQLQAEVESERIKVAEAEGRIAELETAQENLLAQISELENAARMPATPRRPMNSAFETPGRAGSPAVFSPGGSRLKGGMSITQLYSENMQLKSEIRTLREKSEEKDATLAEMLESLEQAQPEIEELRRENEVLTNQTTEISALLDEATADREAARKDARKAVGDLEGTYRELTTLRQQLQDTVTQMQFLLWRQTAAEQGLESLTPEQQERVVHAAQNNNEMPDSQIEESTATGALIAKHLLLFTDVQSCSQKNQELVAAIRSVAESHEGQEARDRAEQHKKDEEELGQLRGKLAEQEEQIRSLDLRLKSVTKEREMYRRITTSRGHQLNADGTPDFGASFDSRAAFATPPPGGSMLMDQTPHSREVAGYEKLIKDLQSHLDLLREENATDRATLKQQVDSLTKQSNQLQSDKLRLDNQVRREQDRYAHLESNMKLLQSEKTTLQERYTAIQDALAKQDEKVDKAQQEALDAAARAEGLDREIVNLKASQTMWKTIEARLMERNKELTDERDRLSKMVTDIQSLRNEQELSNAENRRRLQDRVDSLEAELNVTQRKLEDELAEHKKTTQQRDYERTDAQRRIDDIIKAKNEADVKLASASTARQQLEQRVTELQAQLQSAEERAQALRPRQTNGTRDDSEDSASREEELEAQVADLQRKIERKQEDLEVANGQIETFQAIAQEAEDQLRSQLETHEQYEQEMTAAQQEKDATITDLQQRVDEISSELATSNTELTELRGQHEQETLRLAQHKDALEIEIARLKDEVTDFKAEVDTQAQLVATQADIATRAQQDYEHELAKHGETMKTLRKLRDEHDQLKTEIAQFKAQAEAAQATLAQNEEHWTTTREQFESQIAEAQRNYDGAKQHNKTLLRQFDDYKAQIDALKSNRAAAGDAEDTSSNSSGLQEINDYLRREKEILEVQLNLKDQEVKRQEQQLTHFQTQLDQAREKLIAEQTKAQHGGSNLQSLQTQIEQLNVYRESTTTLRNENRRIEAQLADKNTEMEVLQNQLEPLQARVTELEGEIELHLGHLKAVEEDRDRWQKRHQDVLQRYDRIDPKELEDLKQQIETLQTERDQAVEQVNGLNEQITSLSEKVQSAEGAQQAVTDEAVNTAVRAAKQDAKERFNKLHGEKMGAVRAEKAAVETERNQLQEQLTAVQQELEGARQQATSTQSESTQSQEQLASLQQQLEELRSQLNAAQQELEATKAARDEATARADADGSTNAEVTMGEEGQVDENSSEPLQQEIERLKARVTEAENKEKAATNAAAGLQIQLGFAKDKVSELEAKEACSILDLATTLLTATQAEDKTRIVKLEADLKAAQASAPADAPTAEAPAPIEPSNDTASSEEIEKLKEELATARKEVEGLRTRAEAAEAAASIIGNAPQAEAQPNAEQLEATKARLDEREAKVAELELELQQRQAVLDQRETKIAGRESKAQDLREQANNKIRSIRKETDEEKAKLNAEIEQLKKQVETGNTKSPGAPKAPTSETPVKTESISWPDANQDQIRVWINSNKEAKEVLRTLINKYKNPLEQEIKTLKARIEELNKEIETLKSQPSAAAGQNDTHNHAADLAIAKAEYEANLKTALEQQEARMAKQAELKVKLTKGQFSALKVKWAVFEKAAKDTPTEEVAKVFEQAKIAKDTAPAQTSAPAQPTAQPQQGGIPRPASALGQQQAPAPAQTNGTPAQQPNPFQQGGQNAGAAAGPTPFVQAGHSIATPGAANQGQAAPAQQQQQQQQVGRGHGTGPAALKQIIGAGQTGIPRSGIPQPGSGIPQPGNRGRVQQQNPAQAQSGIGRGGAAARGARGGGRGGPSQNNSPRTSLNPNAAGFQPGQGAGRGQKRNADGEAEGSGARGNKRPRGGRGGQGGGEGASAPAAAE</sequence>
<feature type="region of interest" description="Disordered" evidence="5">
    <location>
        <begin position="1976"/>
        <end position="2211"/>
    </location>
</feature>
<evidence type="ECO:0000313" key="9">
    <source>
        <dbReference type="EMBL" id="KAL1592432.1"/>
    </source>
</evidence>
<evidence type="ECO:0000313" key="10">
    <source>
        <dbReference type="Proteomes" id="UP001521222"/>
    </source>
</evidence>
<dbReference type="Proteomes" id="UP001521222">
    <property type="component" value="Unassembled WGS sequence"/>
</dbReference>
<feature type="coiled-coil region" evidence="4">
    <location>
        <begin position="34"/>
        <end position="191"/>
    </location>
</feature>
<evidence type="ECO:0000259" key="8">
    <source>
        <dbReference type="Pfam" id="PF25785"/>
    </source>
</evidence>
<dbReference type="Gene3D" id="1.20.1170.10">
    <property type="match status" value="1"/>
</dbReference>
<feature type="compositionally biased region" description="Low complexity" evidence="5">
    <location>
        <begin position="1977"/>
        <end position="2039"/>
    </location>
</feature>
<dbReference type="InterPro" id="IPR057974">
    <property type="entry name" value="NUA/TPR/MLP1-2-like_dom"/>
</dbReference>
<dbReference type="Pfam" id="PF25481">
    <property type="entry name" value="Nucleoprot-TPR"/>
    <property type="match status" value="1"/>
</dbReference>
<dbReference type="Pfam" id="PF25785">
    <property type="entry name" value="TPR"/>
    <property type="match status" value="1"/>
</dbReference>
<keyword evidence="10" id="KW-1185">Reference proteome</keyword>
<dbReference type="InterPro" id="IPR012929">
    <property type="entry name" value="Nucleoprot-TPR/MLP1-2_dom"/>
</dbReference>
<feature type="compositionally biased region" description="Low complexity" evidence="5">
    <location>
        <begin position="1653"/>
        <end position="1666"/>
    </location>
</feature>
<feature type="coiled-coil region" evidence="4">
    <location>
        <begin position="224"/>
        <end position="374"/>
    </location>
</feature>
<evidence type="ECO:0000256" key="2">
    <source>
        <dbReference type="ARBA" id="ARBA00023054"/>
    </source>
</evidence>
<dbReference type="Pfam" id="PF07926">
    <property type="entry name" value="TPR_MLP1_2"/>
    <property type="match status" value="1"/>
</dbReference>
<feature type="domain" description="NUA/TPR/MLP1-2-like" evidence="8">
    <location>
        <begin position="488"/>
        <end position="602"/>
    </location>
</feature>
<feature type="domain" description="Nucleoprotein TPR/MLP1-2" evidence="6">
    <location>
        <begin position="1081"/>
        <end position="1206"/>
    </location>
</feature>
<organism evidence="9 10">
    <name type="scientific">Nothophoma quercina</name>
    <dbReference type="NCBI Taxonomy" id="749835"/>
    <lineage>
        <taxon>Eukaryota</taxon>
        <taxon>Fungi</taxon>
        <taxon>Dikarya</taxon>
        <taxon>Ascomycota</taxon>
        <taxon>Pezizomycotina</taxon>
        <taxon>Dothideomycetes</taxon>
        <taxon>Pleosporomycetidae</taxon>
        <taxon>Pleosporales</taxon>
        <taxon>Pleosporineae</taxon>
        <taxon>Didymellaceae</taxon>
        <taxon>Nothophoma</taxon>
    </lineage>
</organism>
<protein>
    <submittedName>
        <fullName evidence="9">Protein mlp1</fullName>
    </submittedName>
</protein>
<feature type="region of interest" description="Disordered" evidence="5">
    <location>
        <begin position="1801"/>
        <end position="1831"/>
    </location>
</feature>
<dbReference type="PANTHER" id="PTHR18898">
    <property type="entry name" value="NUCLEOPROTEIN TPR-RELATED"/>
    <property type="match status" value="1"/>
</dbReference>
<feature type="compositionally biased region" description="Polar residues" evidence="5">
    <location>
        <begin position="2145"/>
        <end position="2157"/>
    </location>
</feature>
<evidence type="ECO:0000259" key="7">
    <source>
        <dbReference type="Pfam" id="PF25481"/>
    </source>
</evidence>
<accession>A0ABR3QJV1</accession>
<feature type="coiled-coil region" evidence="4">
    <location>
        <begin position="1130"/>
        <end position="1217"/>
    </location>
</feature>
<reference evidence="9 10" key="1">
    <citation type="submission" date="2024-02" db="EMBL/GenBank/DDBJ databases">
        <title>De novo assembly and annotation of 12 fungi associated with fruit tree decline syndrome in Ontario, Canada.</title>
        <authorList>
            <person name="Sulman M."/>
            <person name="Ellouze W."/>
            <person name="Ilyukhin E."/>
        </authorList>
    </citation>
    <scope>NUCLEOTIDE SEQUENCE [LARGE SCALE GENOMIC DNA]</scope>
    <source>
        <strain evidence="9 10">M97-236</strain>
    </source>
</reference>
<feature type="coiled-coil region" evidence="4">
    <location>
        <begin position="1311"/>
        <end position="1430"/>
    </location>
</feature>
<evidence type="ECO:0000256" key="1">
    <source>
        <dbReference type="ARBA" id="ARBA00004123"/>
    </source>
</evidence>
<feature type="compositionally biased region" description="Low complexity" evidence="5">
    <location>
        <begin position="1493"/>
        <end position="1513"/>
    </location>
</feature>
<dbReference type="Gene3D" id="1.10.287.1490">
    <property type="match status" value="2"/>
</dbReference>
<dbReference type="EMBL" id="JAKIXB020000047">
    <property type="protein sequence ID" value="KAL1592432.1"/>
    <property type="molecule type" value="Genomic_DNA"/>
</dbReference>
<feature type="coiled-coil region" evidence="4">
    <location>
        <begin position="1861"/>
        <end position="1922"/>
    </location>
</feature>
<feature type="compositionally biased region" description="Basic and acidic residues" evidence="5">
    <location>
        <begin position="595"/>
        <end position="613"/>
    </location>
</feature>
<proteinExistence type="predicted"/>
<feature type="compositionally biased region" description="Low complexity" evidence="5">
    <location>
        <begin position="2052"/>
        <end position="2071"/>
    </location>
</feature>
<feature type="region of interest" description="Disordered" evidence="5">
    <location>
        <begin position="1489"/>
        <end position="1513"/>
    </location>
</feature>
<gene>
    <name evidence="9" type="primary">MLP1</name>
    <name evidence="9" type="ORF">SLS59_009785</name>
</gene>
<dbReference type="PANTHER" id="PTHR18898:SF2">
    <property type="entry name" value="NUCLEOPROTEIN TPR"/>
    <property type="match status" value="1"/>
</dbReference>
<feature type="compositionally biased region" description="Gly residues" evidence="5">
    <location>
        <begin position="2127"/>
        <end position="2144"/>
    </location>
</feature>
<feature type="region of interest" description="Disordered" evidence="5">
    <location>
        <begin position="595"/>
        <end position="620"/>
    </location>
</feature>
<name>A0ABR3QJV1_9PLEO</name>
<keyword evidence="3" id="KW-0539">Nucleus</keyword>
<comment type="caution">
    <text evidence="9">The sequence shown here is derived from an EMBL/GenBank/DDBJ whole genome shotgun (WGS) entry which is preliminary data.</text>
</comment>
<feature type="region of interest" description="Disordered" evidence="5">
    <location>
        <begin position="945"/>
        <end position="978"/>
    </location>
</feature>
<feature type="compositionally biased region" description="Basic and acidic residues" evidence="5">
    <location>
        <begin position="1533"/>
        <end position="1548"/>
    </location>
</feature>
<feature type="compositionally biased region" description="Polar residues" evidence="5">
    <location>
        <begin position="2114"/>
        <end position="2125"/>
    </location>
</feature>
<feature type="coiled-coil region" evidence="4">
    <location>
        <begin position="1245"/>
        <end position="1279"/>
    </location>
</feature>
<keyword evidence="2 4" id="KW-0175">Coiled coil</keyword>
<dbReference type="InterPro" id="IPR057577">
    <property type="entry name" value="Nucleoprot-TPR/MLP1_dom"/>
</dbReference>
<evidence type="ECO:0000259" key="6">
    <source>
        <dbReference type="Pfam" id="PF07926"/>
    </source>
</evidence>
<evidence type="ECO:0000256" key="4">
    <source>
        <dbReference type="SAM" id="Coils"/>
    </source>
</evidence>